<organism evidence="2 3">
    <name type="scientific">Skeletonema marinoi</name>
    <dbReference type="NCBI Taxonomy" id="267567"/>
    <lineage>
        <taxon>Eukaryota</taxon>
        <taxon>Sar</taxon>
        <taxon>Stramenopiles</taxon>
        <taxon>Ochrophyta</taxon>
        <taxon>Bacillariophyta</taxon>
        <taxon>Coscinodiscophyceae</taxon>
        <taxon>Thalassiosirophycidae</taxon>
        <taxon>Thalassiosirales</taxon>
        <taxon>Skeletonemataceae</taxon>
        <taxon>Skeletonema</taxon>
        <taxon>Skeletonema marinoi-dohrnii complex</taxon>
    </lineage>
</organism>
<name>A0AAD8YCU1_9STRA</name>
<accession>A0AAD8YCU1</accession>
<dbReference type="EMBL" id="JATAAI010000009">
    <property type="protein sequence ID" value="KAK1743185.1"/>
    <property type="molecule type" value="Genomic_DNA"/>
</dbReference>
<proteinExistence type="predicted"/>
<dbReference type="AlphaFoldDB" id="A0AAD8YCU1"/>
<feature type="compositionally biased region" description="Acidic residues" evidence="1">
    <location>
        <begin position="314"/>
        <end position="340"/>
    </location>
</feature>
<comment type="caution">
    <text evidence="2">The sequence shown here is derived from an EMBL/GenBank/DDBJ whole genome shotgun (WGS) entry which is preliminary data.</text>
</comment>
<feature type="region of interest" description="Disordered" evidence="1">
    <location>
        <begin position="519"/>
        <end position="563"/>
    </location>
</feature>
<evidence type="ECO:0000313" key="2">
    <source>
        <dbReference type="EMBL" id="KAK1743185.1"/>
    </source>
</evidence>
<feature type="region of interest" description="Disordered" evidence="1">
    <location>
        <begin position="293"/>
        <end position="349"/>
    </location>
</feature>
<evidence type="ECO:0000313" key="3">
    <source>
        <dbReference type="Proteomes" id="UP001224775"/>
    </source>
</evidence>
<sequence>MSSKAAAASTAPLVPTESPVPGVNITLASLLVEAIKTKRKFISKSSQSSQPNDDEKESLLQNIENKATDATTAFLNELRNQAESSASSSRRNKKSANAPTNCLKFLLEIVSNDSNSFHLRRAALALIREILQRSSDARAYVASGETLLDFVSIVERIQDTGEECDATISSSSSRVNETILSPAALFHQEAIELIHQLALQYGQLYPKFTVASRLLGDMSIHLQLQSQNIGAITGEGGRNNNQRHNIQVIRKKRDEALERGPKACQSLERMVERADDCFKVLLPRWGGFNVDDEINDDKKSSAKSTSDNPISDDVSVDLDDDDSIEWEDGDADLLSDDEEEGKVLASDHDIDTSSHVGAVAQTLAVMERSGTLLDGKLSVEVGKVAPNSSTPTELESEGSNQDARKADARLELEAIVKKLSSKRIQRLRQWIHALTYADGMMERAVVDPAASAASGNVGTAGPVSVVLLSKDKRTLRGPLLQQMMKLKGEVEGVLKSAEVLGVRSESNEAREREDAVQAAATSTEATLSNNAGAAKRKRPWLTGVFTQGHQTTKKQKQTKSAKVRVIYRRK</sequence>
<gene>
    <name evidence="2" type="ORF">QTG54_005806</name>
</gene>
<feature type="compositionally biased region" description="Polar residues" evidence="1">
    <location>
        <begin position="386"/>
        <end position="401"/>
    </location>
</feature>
<reference evidence="2" key="1">
    <citation type="submission" date="2023-06" db="EMBL/GenBank/DDBJ databases">
        <title>Survivors Of The Sea: Transcriptome response of Skeletonema marinoi to long-term dormancy.</title>
        <authorList>
            <person name="Pinder M.I.M."/>
            <person name="Kourtchenko O."/>
            <person name="Robertson E.K."/>
            <person name="Larsson T."/>
            <person name="Maumus F."/>
            <person name="Osuna-Cruz C.M."/>
            <person name="Vancaester E."/>
            <person name="Stenow R."/>
            <person name="Vandepoele K."/>
            <person name="Ploug H."/>
            <person name="Bruchert V."/>
            <person name="Godhe A."/>
            <person name="Topel M."/>
        </authorList>
    </citation>
    <scope>NUCLEOTIDE SEQUENCE</scope>
    <source>
        <strain evidence="2">R05AC</strain>
    </source>
</reference>
<protein>
    <submittedName>
        <fullName evidence="2">Uncharacterized protein</fullName>
    </submittedName>
</protein>
<keyword evidence="3" id="KW-1185">Reference proteome</keyword>
<feature type="compositionally biased region" description="Basic residues" evidence="1">
    <location>
        <begin position="551"/>
        <end position="563"/>
    </location>
</feature>
<dbReference type="Proteomes" id="UP001224775">
    <property type="component" value="Unassembled WGS sequence"/>
</dbReference>
<feature type="region of interest" description="Disordered" evidence="1">
    <location>
        <begin position="383"/>
        <end position="403"/>
    </location>
</feature>
<evidence type="ECO:0000256" key="1">
    <source>
        <dbReference type="SAM" id="MobiDB-lite"/>
    </source>
</evidence>
<feature type="compositionally biased region" description="Polar residues" evidence="1">
    <location>
        <begin position="519"/>
        <end position="531"/>
    </location>
</feature>